<evidence type="ECO:0000256" key="1">
    <source>
        <dbReference type="SAM" id="Phobius"/>
    </source>
</evidence>
<accession>A0A2H0WA97</accession>
<gene>
    <name evidence="2" type="ORF">COT75_00090</name>
</gene>
<dbReference type="InterPro" id="IPR013783">
    <property type="entry name" value="Ig-like_fold"/>
</dbReference>
<dbReference type="Proteomes" id="UP000230093">
    <property type="component" value="Unassembled WGS sequence"/>
</dbReference>
<keyword evidence="1" id="KW-1133">Transmembrane helix</keyword>
<name>A0A2H0WA97_9BACT</name>
<keyword evidence="1" id="KW-0472">Membrane</keyword>
<protein>
    <submittedName>
        <fullName evidence="2">Uncharacterized protein</fullName>
    </submittedName>
</protein>
<reference evidence="3" key="1">
    <citation type="submission" date="2017-09" db="EMBL/GenBank/DDBJ databases">
        <title>Depth-based differentiation of microbial function through sediment-hosted aquifers and enrichment of novel symbionts in the deep terrestrial subsurface.</title>
        <authorList>
            <person name="Probst A.J."/>
            <person name="Ladd B."/>
            <person name="Jarett J.K."/>
            <person name="Geller-Mcgrath D.E."/>
            <person name="Sieber C.M.K."/>
            <person name="Emerson J.B."/>
            <person name="Anantharaman K."/>
            <person name="Thomas B.C."/>
            <person name="Malmstrom R."/>
            <person name="Stieglmeier M."/>
            <person name="Klingl A."/>
            <person name="Woyke T."/>
            <person name="Ryan C.M."/>
            <person name="Banfield J.F."/>
        </authorList>
    </citation>
    <scope>NUCLEOTIDE SEQUENCE [LARGE SCALE GENOMIC DNA]</scope>
</reference>
<dbReference type="AlphaFoldDB" id="A0A2H0WA97"/>
<dbReference type="Pfam" id="PF09136">
    <property type="entry name" value="Glucodextran_B"/>
    <property type="match status" value="1"/>
</dbReference>
<sequence length="246" mass="27273">MVKKYKSRYRRRGSRLSKIEEKRNLRQAVFFGFLTLVLIFFAFTVGLPLLTKMLVYVGDKKEGTGLEKKDTLAPASPRFQTVVEATNSASFSLAGFAEPDTTVEISLNGSLAGNVEVNSKGEFVLHSISLKEGKNRFKAKAIDKEDNESDYSKEINVVLDTQSPGIIISSPQNGDSFFDKDKEIMVEGKINEDTDILINERMVVSDSSGSFSLRLELKEGENTIKVKATDPAGNQSVEEIKVNYTP</sequence>
<dbReference type="EMBL" id="PEZT01000001">
    <property type="protein sequence ID" value="PIS09594.1"/>
    <property type="molecule type" value="Genomic_DNA"/>
</dbReference>
<evidence type="ECO:0000313" key="2">
    <source>
        <dbReference type="EMBL" id="PIS09594.1"/>
    </source>
</evidence>
<comment type="caution">
    <text evidence="2">The sequence shown here is derived from an EMBL/GenBank/DDBJ whole genome shotgun (WGS) entry which is preliminary data.</text>
</comment>
<keyword evidence="1" id="KW-0812">Transmembrane</keyword>
<feature type="transmembrane region" description="Helical" evidence="1">
    <location>
        <begin position="28"/>
        <end position="50"/>
    </location>
</feature>
<dbReference type="Gene3D" id="2.60.40.10">
    <property type="entry name" value="Immunoglobulins"/>
    <property type="match status" value="2"/>
</dbReference>
<evidence type="ECO:0000313" key="3">
    <source>
        <dbReference type="Proteomes" id="UP000230093"/>
    </source>
</evidence>
<organism evidence="2 3">
    <name type="scientific">Candidatus Beckwithbacteria bacterium CG10_big_fil_rev_8_21_14_0_10_34_10</name>
    <dbReference type="NCBI Taxonomy" id="1974495"/>
    <lineage>
        <taxon>Bacteria</taxon>
        <taxon>Candidatus Beckwithiibacteriota</taxon>
    </lineage>
</organism>
<dbReference type="NCBIfam" id="NF033510">
    <property type="entry name" value="Ca_tandemer"/>
    <property type="match status" value="1"/>
</dbReference>
<proteinExistence type="predicted"/>